<organism evidence="7 8">
    <name type="scientific">Sphingobacterium daejeonense</name>
    <dbReference type="NCBI Taxonomy" id="371142"/>
    <lineage>
        <taxon>Bacteria</taxon>
        <taxon>Pseudomonadati</taxon>
        <taxon>Bacteroidota</taxon>
        <taxon>Sphingobacteriia</taxon>
        <taxon>Sphingobacteriales</taxon>
        <taxon>Sphingobacteriaceae</taxon>
        <taxon>Sphingobacterium</taxon>
    </lineage>
</organism>
<dbReference type="InterPro" id="IPR001405">
    <property type="entry name" value="UPF0758"/>
</dbReference>
<evidence type="ECO:0000259" key="6">
    <source>
        <dbReference type="PROSITE" id="PS50249"/>
    </source>
</evidence>
<keyword evidence="1" id="KW-0645">Protease</keyword>
<protein>
    <submittedName>
        <fullName evidence="7">JAB domain-containing protein</fullName>
    </submittedName>
</protein>
<dbReference type="PROSITE" id="PS01302">
    <property type="entry name" value="UPF0758"/>
    <property type="match status" value="1"/>
</dbReference>
<sequence>MKKNFIANELKLSYHRNQKLSIDDFKCINNSKLMDRTFRMIWDLEEFEIRESFYALYFNTKLDVVGYRKIADGGLDAVMVDMRLIMSSALLCNATRIAVAHNHPSGTIKPSAADRSLTNKIIEAGKVLDIQLLDHIVMTANSYYSFRDEGEF</sequence>
<evidence type="ECO:0000256" key="2">
    <source>
        <dbReference type="ARBA" id="ARBA00022723"/>
    </source>
</evidence>
<evidence type="ECO:0000256" key="3">
    <source>
        <dbReference type="ARBA" id="ARBA00022801"/>
    </source>
</evidence>
<accession>A0ABW3RJ66</accession>
<gene>
    <name evidence="7" type="ORF">ACFQ2C_06405</name>
</gene>
<dbReference type="PROSITE" id="PS50249">
    <property type="entry name" value="MPN"/>
    <property type="match status" value="1"/>
</dbReference>
<dbReference type="RefSeq" id="WP_380895168.1">
    <property type="nucleotide sequence ID" value="NZ_JBHTKY010000006.1"/>
</dbReference>
<evidence type="ECO:0000256" key="1">
    <source>
        <dbReference type="ARBA" id="ARBA00022670"/>
    </source>
</evidence>
<dbReference type="EMBL" id="JBHTKY010000006">
    <property type="protein sequence ID" value="MFD1165234.1"/>
    <property type="molecule type" value="Genomic_DNA"/>
</dbReference>
<comment type="caution">
    <text evidence="7">The sequence shown here is derived from an EMBL/GenBank/DDBJ whole genome shotgun (WGS) entry which is preliminary data.</text>
</comment>
<dbReference type="Pfam" id="PF04002">
    <property type="entry name" value="RadC"/>
    <property type="match status" value="1"/>
</dbReference>
<evidence type="ECO:0000256" key="5">
    <source>
        <dbReference type="ARBA" id="ARBA00023049"/>
    </source>
</evidence>
<keyword evidence="3" id="KW-0378">Hydrolase</keyword>
<dbReference type="InterPro" id="IPR020891">
    <property type="entry name" value="UPF0758_CS"/>
</dbReference>
<dbReference type="PANTHER" id="PTHR30471:SF3">
    <property type="entry name" value="UPF0758 PROTEIN YEES-RELATED"/>
    <property type="match status" value="1"/>
</dbReference>
<name>A0ABW3RJ66_9SPHI</name>
<keyword evidence="4" id="KW-0862">Zinc</keyword>
<dbReference type="InterPro" id="IPR037518">
    <property type="entry name" value="MPN"/>
</dbReference>
<evidence type="ECO:0000256" key="4">
    <source>
        <dbReference type="ARBA" id="ARBA00022833"/>
    </source>
</evidence>
<evidence type="ECO:0000313" key="8">
    <source>
        <dbReference type="Proteomes" id="UP001597205"/>
    </source>
</evidence>
<feature type="domain" description="MPN" evidence="6">
    <location>
        <begin position="26"/>
        <end position="152"/>
    </location>
</feature>
<evidence type="ECO:0000313" key="7">
    <source>
        <dbReference type="EMBL" id="MFD1165234.1"/>
    </source>
</evidence>
<keyword evidence="5" id="KW-0482">Metalloprotease</keyword>
<proteinExistence type="predicted"/>
<dbReference type="Proteomes" id="UP001597205">
    <property type="component" value="Unassembled WGS sequence"/>
</dbReference>
<keyword evidence="8" id="KW-1185">Reference proteome</keyword>
<dbReference type="CDD" id="cd08071">
    <property type="entry name" value="MPN_DUF2466"/>
    <property type="match status" value="1"/>
</dbReference>
<dbReference type="Gene3D" id="3.40.140.10">
    <property type="entry name" value="Cytidine Deaminase, domain 2"/>
    <property type="match status" value="1"/>
</dbReference>
<reference evidence="8" key="1">
    <citation type="journal article" date="2019" name="Int. J. Syst. Evol. Microbiol.">
        <title>The Global Catalogue of Microorganisms (GCM) 10K type strain sequencing project: providing services to taxonomists for standard genome sequencing and annotation.</title>
        <authorList>
            <consortium name="The Broad Institute Genomics Platform"/>
            <consortium name="The Broad Institute Genome Sequencing Center for Infectious Disease"/>
            <person name="Wu L."/>
            <person name="Ma J."/>
        </authorList>
    </citation>
    <scope>NUCLEOTIDE SEQUENCE [LARGE SCALE GENOMIC DNA]</scope>
    <source>
        <strain evidence="8">CCUG 52468</strain>
    </source>
</reference>
<dbReference type="InterPro" id="IPR025657">
    <property type="entry name" value="RadC_JAB"/>
</dbReference>
<dbReference type="PANTHER" id="PTHR30471">
    <property type="entry name" value="DNA REPAIR PROTEIN RADC"/>
    <property type="match status" value="1"/>
</dbReference>
<keyword evidence="2" id="KW-0479">Metal-binding</keyword>